<dbReference type="Gene3D" id="1.25.40.10">
    <property type="entry name" value="Tetratricopeptide repeat domain"/>
    <property type="match status" value="1"/>
</dbReference>
<evidence type="ECO:0000256" key="2">
    <source>
        <dbReference type="ARBA" id="ARBA00022946"/>
    </source>
</evidence>
<accession>A0A0E0KMS7</accession>
<reference evidence="4" key="1">
    <citation type="submission" date="2015-04" db="UniProtKB">
        <authorList>
            <consortium name="EnsemblPlants"/>
        </authorList>
    </citation>
    <scope>IDENTIFICATION</scope>
</reference>
<keyword evidence="1" id="KW-0677">Repeat</keyword>
<feature type="repeat" description="PPR" evidence="3">
    <location>
        <begin position="51"/>
        <end position="81"/>
    </location>
</feature>
<name>A0A0E0KMS7_ORYPU</name>
<dbReference type="PANTHER" id="PTHR47926">
    <property type="entry name" value="PENTATRICOPEPTIDE REPEAT-CONTAINING PROTEIN"/>
    <property type="match status" value="1"/>
</dbReference>
<dbReference type="EnsemblPlants" id="OPUNC04G02610.1">
    <property type="protein sequence ID" value="OPUNC04G02610.1"/>
    <property type="gene ID" value="OPUNC04G02610"/>
</dbReference>
<evidence type="ECO:0008006" key="6">
    <source>
        <dbReference type="Google" id="ProtNLM"/>
    </source>
</evidence>
<dbReference type="Proteomes" id="UP000026962">
    <property type="component" value="Chromosome 4"/>
</dbReference>
<dbReference type="InterPro" id="IPR002885">
    <property type="entry name" value="PPR_rpt"/>
</dbReference>
<reference evidence="4" key="2">
    <citation type="submission" date="2018-05" db="EMBL/GenBank/DDBJ databases">
        <title>OpunRS2 (Oryza punctata Reference Sequence Version 2).</title>
        <authorList>
            <person name="Zhang J."/>
            <person name="Kudrna D."/>
            <person name="Lee S."/>
            <person name="Talag J."/>
            <person name="Welchert J."/>
            <person name="Wing R.A."/>
        </authorList>
    </citation>
    <scope>NUCLEOTIDE SEQUENCE [LARGE SCALE GENOMIC DNA]</scope>
</reference>
<organism evidence="4">
    <name type="scientific">Oryza punctata</name>
    <name type="common">Red rice</name>
    <dbReference type="NCBI Taxonomy" id="4537"/>
    <lineage>
        <taxon>Eukaryota</taxon>
        <taxon>Viridiplantae</taxon>
        <taxon>Streptophyta</taxon>
        <taxon>Embryophyta</taxon>
        <taxon>Tracheophyta</taxon>
        <taxon>Spermatophyta</taxon>
        <taxon>Magnoliopsida</taxon>
        <taxon>Liliopsida</taxon>
        <taxon>Poales</taxon>
        <taxon>Poaceae</taxon>
        <taxon>BOP clade</taxon>
        <taxon>Oryzoideae</taxon>
        <taxon>Oryzeae</taxon>
        <taxon>Oryzinae</taxon>
        <taxon>Oryza</taxon>
    </lineage>
</organism>
<dbReference type="AlphaFoldDB" id="A0A0E0KMS7"/>
<dbReference type="InterPro" id="IPR011990">
    <property type="entry name" value="TPR-like_helical_dom_sf"/>
</dbReference>
<dbReference type="NCBIfam" id="TIGR00756">
    <property type="entry name" value="PPR"/>
    <property type="match status" value="1"/>
</dbReference>
<evidence type="ECO:0000313" key="5">
    <source>
        <dbReference type="Proteomes" id="UP000026962"/>
    </source>
</evidence>
<evidence type="ECO:0000313" key="4">
    <source>
        <dbReference type="EnsemblPlants" id="OPUNC04G02610.1"/>
    </source>
</evidence>
<dbReference type="Gramene" id="OPUNC04G02610.1">
    <property type="protein sequence ID" value="OPUNC04G02610.1"/>
    <property type="gene ID" value="OPUNC04G02610"/>
</dbReference>
<dbReference type="PROSITE" id="PS51375">
    <property type="entry name" value="PPR"/>
    <property type="match status" value="1"/>
</dbReference>
<dbReference type="Pfam" id="PF01535">
    <property type="entry name" value="PPR"/>
    <property type="match status" value="2"/>
</dbReference>
<dbReference type="InterPro" id="IPR046960">
    <property type="entry name" value="PPR_At4g14850-like_plant"/>
</dbReference>
<keyword evidence="5" id="KW-1185">Reference proteome</keyword>
<dbReference type="PANTHER" id="PTHR47926:SF521">
    <property type="entry name" value="PENTATRICOPEPTIDE REPEAT-CONTAINING PROTEIN"/>
    <property type="match status" value="1"/>
</dbReference>
<sequence length="97" mass="11194">MYCKLGIVSDARRVFDEMPQRNSLFLIVKDGREAGPLFDGEAWIWEYVKNDVIAWNSIISGFSQNGCGNGALGLFEEMKMEYIIFFTALQWMNDNRN</sequence>
<dbReference type="GO" id="GO:0009451">
    <property type="term" value="P:RNA modification"/>
    <property type="evidence" value="ECO:0007669"/>
    <property type="project" value="InterPro"/>
</dbReference>
<dbReference type="GO" id="GO:0003723">
    <property type="term" value="F:RNA binding"/>
    <property type="evidence" value="ECO:0007669"/>
    <property type="project" value="InterPro"/>
</dbReference>
<keyword evidence="2" id="KW-0809">Transit peptide</keyword>
<dbReference type="STRING" id="4537.A0A0E0KMS7"/>
<protein>
    <recommendedName>
        <fullName evidence="6">Pentatricopeptide repeat-containing protein</fullName>
    </recommendedName>
</protein>
<evidence type="ECO:0000256" key="1">
    <source>
        <dbReference type="ARBA" id="ARBA00022737"/>
    </source>
</evidence>
<evidence type="ECO:0000256" key="3">
    <source>
        <dbReference type="PROSITE-ProRule" id="PRU00708"/>
    </source>
</evidence>
<proteinExistence type="predicted"/>
<dbReference type="HOGENOM" id="CLU_2350378_0_0_1"/>